<dbReference type="Pfam" id="PF00902">
    <property type="entry name" value="TatC"/>
    <property type="match status" value="1"/>
</dbReference>
<dbReference type="PRINTS" id="PR01840">
    <property type="entry name" value="TATCFAMILY"/>
</dbReference>
<feature type="transmembrane region" description="Helical" evidence="5">
    <location>
        <begin position="116"/>
        <end position="138"/>
    </location>
</feature>
<feature type="transmembrane region" description="Helical" evidence="5">
    <location>
        <begin position="38"/>
        <end position="60"/>
    </location>
</feature>
<reference evidence="6 7" key="1">
    <citation type="journal article" date="2018" name="ISME J.">
        <title>A methanotrophic archaeon couples anaerobic oxidation of methane to Fe(III) reduction.</title>
        <authorList>
            <person name="Cai C."/>
            <person name="Leu A.O."/>
            <person name="Xie G.J."/>
            <person name="Guo J."/>
            <person name="Feng Y."/>
            <person name="Zhao J.X."/>
            <person name="Tyson G.W."/>
            <person name="Yuan Z."/>
            <person name="Hu S."/>
        </authorList>
    </citation>
    <scope>NUCLEOTIDE SEQUENCE [LARGE SCALE GENOMIC DNA]</scope>
    <source>
        <strain evidence="6">FeB_12</strain>
    </source>
</reference>
<feature type="transmembrane region" description="Helical" evidence="5">
    <location>
        <begin position="226"/>
        <end position="247"/>
    </location>
</feature>
<comment type="subunit">
    <text evidence="5">Forms a complex with TatA.</text>
</comment>
<protein>
    <recommendedName>
        <fullName evidence="5">Sec-independent protein translocase protein TatC</fullName>
    </recommendedName>
</protein>
<comment type="caution">
    <text evidence="6">The sequence shown here is derived from an EMBL/GenBank/DDBJ whole genome shotgun (WGS) entry which is preliminary data.</text>
</comment>
<evidence type="ECO:0000313" key="7">
    <source>
        <dbReference type="Proteomes" id="UP000250918"/>
    </source>
</evidence>
<evidence type="ECO:0000256" key="3">
    <source>
        <dbReference type="ARBA" id="ARBA00022989"/>
    </source>
</evidence>
<name>A0A855X028_9BACT</name>
<evidence type="ECO:0000256" key="5">
    <source>
        <dbReference type="HAMAP-Rule" id="MF_00902"/>
    </source>
</evidence>
<dbReference type="EMBL" id="PQAP01000129">
    <property type="protein sequence ID" value="PWB70944.1"/>
    <property type="molecule type" value="Genomic_DNA"/>
</dbReference>
<comment type="subcellular location">
    <subcellularLocation>
        <location evidence="5">Cell membrane</location>
        <topology evidence="5">Multi-pass membrane protein</topology>
    </subcellularLocation>
    <subcellularLocation>
        <location evidence="1">Membrane</location>
        <topology evidence="1">Multi-pass membrane protein</topology>
    </subcellularLocation>
</comment>
<dbReference type="GO" id="GO:0033281">
    <property type="term" value="C:TAT protein transport complex"/>
    <property type="evidence" value="ECO:0007669"/>
    <property type="project" value="UniProtKB-UniRule"/>
</dbReference>
<dbReference type="Proteomes" id="UP000250918">
    <property type="component" value="Unassembled WGS sequence"/>
</dbReference>
<evidence type="ECO:0000256" key="4">
    <source>
        <dbReference type="ARBA" id="ARBA00023136"/>
    </source>
</evidence>
<dbReference type="HAMAP" id="MF_00902">
    <property type="entry name" value="TatC"/>
    <property type="match status" value="1"/>
</dbReference>
<dbReference type="PANTHER" id="PTHR30371:SF0">
    <property type="entry name" value="SEC-INDEPENDENT PROTEIN TRANSLOCASE PROTEIN TATC, CHLOROPLASTIC-RELATED"/>
    <property type="match status" value="1"/>
</dbReference>
<feature type="transmembrane region" description="Helical" evidence="5">
    <location>
        <begin position="158"/>
        <end position="183"/>
    </location>
</feature>
<organism evidence="6 7">
    <name type="scientific">candidate division GN15 bacterium</name>
    <dbReference type="NCBI Taxonomy" id="2072418"/>
    <lineage>
        <taxon>Bacteria</taxon>
        <taxon>candidate division GN15</taxon>
    </lineage>
</organism>
<proteinExistence type="inferred from homology"/>
<accession>A0A855X028</accession>
<keyword evidence="5" id="KW-0811">Translocation</keyword>
<keyword evidence="3 5" id="KW-1133">Transmembrane helix</keyword>
<comment type="similarity">
    <text evidence="5">Belongs to the TatC family.</text>
</comment>
<dbReference type="AlphaFoldDB" id="A0A855X028"/>
<keyword evidence="4 5" id="KW-0472">Membrane</keyword>
<keyword evidence="5" id="KW-0653">Protein transport</keyword>
<dbReference type="GO" id="GO:0065002">
    <property type="term" value="P:intracellular protein transmembrane transport"/>
    <property type="evidence" value="ECO:0007669"/>
    <property type="project" value="TreeGrafter"/>
</dbReference>
<dbReference type="InterPro" id="IPR002033">
    <property type="entry name" value="TatC"/>
</dbReference>
<dbReference type="GO" id="GO:0043953">
    <property type="term" value="P:protein transport by the Tat complex"/>
    <property type="evidence" value="ECO:0007669"/>
    <property type="project" value="UniProtKB-UniRule"/>
</dbReference>
<feature type="transmembrane region" description="Helical" evidence="5">
    <location>
        <begin position="204"/>
        <end position="220"/>
    </location>
</feature>
<feature type="transmembrane region" description="Helical" evidence="5">
    <location>
        <begin position="80"/>
        <end position="104"/>
    </location>
</feature>
<keyword evidence="5" id="KW-0813">Transport</keyword>
<evidence type="ECO:0000256" key="2">
    <source>
        <dbReference type="ARBA" id="ARBA00022692"/>
    </source>
</evidence>
<evidence type="ECO:0000313" key="6">
    <source>
        <dbReference type="EMBL" id="PWB70944.1"/>
    </source>
</evidence>
<keyword evidence="2 5" id="KW-0812">Transmembrane</keyword>
<dbReference type="NCBIfam" id="TIGR00945">
    <property type="entry name" value="tatC"/>
    <property type="match status" value="1"/>
</dbReference>
<evidence type="ECO:0000256" key="1">
    <source>
        <dbReference type="ARBA" id="ARBA00004141"/>
    </source>
</evidence>
<keyword evidence="5" id="KW-1003">Cell membrane</keyword>
<dbReference type="PANTHER" id="PTHR30371">
    <property type="entry name" value="SEC-INDEPENDENT PROTEIN TRANSLOCASE PROTEIN TATC"/>
    <property type="match status" value="1"/>
</dbReference>
<sequence length="250" mass="28000">MAEPKDLPEDFTEEQTSFHAMPFLDHLEELRKRLLKSLLAVVITTGIALYFSKQIMHWFIMPLGDIKLNVTEVMGSFMAYFKLGLVVGIIASVPIIFYQLWGFVAPGLYPKEKRMVLPFVGSATLLFLIGAAFCYIWVLPWSLQFLVGLSGDLFNPIITINSYITFAGLLILGFGLCFELPVLAYALGKIGILSSRFLARGRKYAIVIILIVAAIITPTPDVFTQLLLAVPMYVLYEISIVVVRLTGRRK</sequence>
<gene>
    <name evidence="5 6" type="primary">tatC</name>
    <name evidence="6" type="ORF">C3F09_08420</name>
</gene>
<dbReference type="GO" id="GO:0009977">
    <property type="term" value="F:proton motive force dependent protein transmembrane transporter activity"/>
    <property type="evidence" value="ECO:0007669"/>
    <property type="project" value="TreeGrafter"/>
</dbReference>
<comment type="function">
    <text evidence="5">Part of the twin-arginine translocation (Tat) system that transports large folded proteins containing a characteristic twin-arginine motif in their signal peptide across membranes.</text>
</comment>